<evidence type="ECO:0000313" key="2">
    <source>
        <dbReference type="Proteomes" id="UP000029120"/>
    </source>
</evidence>
<evidence type="ECO:0000313" key="1">
    <source>
        <dbReference type="EMBL" id="KFK40740.1"/>
    </source>
</evidence>
<organism evidence="1 2">
    <name type="scientific">Arabis alpina</name>
    <name type="common">Alpine rock-cress</name>
    <dbReference type="NCBI Taxonomy" id="50452"/>
    <lineage>
        <taxon>Eukaryota</taxon>
        <taxon>Viridiplantae</taxon>
        <taxon>Streptophyta</taxon>
        <taxon>Embryophyta</taxon>
        <taxon>Tracheophyta</taxon>
        <taxon>Spermatophyta</taxon>
        <taxon>Magnoliopsida</taxon>
        <taxon>eudicotyledons</taxon>
        <taxon>Gunneridae</taxon>
        <taxon>Pentapetalae</taxon>
        <taxon>rosids</taxon>
        <taxon>malvids</taxon>
        <taxon>Brassicales</taxon>
        <taxon>Brassicaceae</taxon>
        <taxon>Arabideae</taxon>
        <taxon>Arabis</taxon>
    </lineage>
</organism>
<dbReference type="EMBL" id="CM002870">
    <property type="protein sequence ID" value="KFK40740.1"/>
    <property type="molecule type" value="Genomic_DNA"/>
</dbReference>
<accession>A0A087HF38</accession>
<sequence length="75" mass="8493">MDVEGEERSDLEVDEHDSMDDLIRDRFRLNAISIAEAEAGPVVACVADLAFKYAGVINLQILFLESNREWSMFSK</sequence>
<name>A0A087HF38_ARAAL</name>
<dbReference type="Proteomes" id="UP000029120">
    <property type="component" value="Chromosome 2"/>
</dbReference>
<dbReference type="OrthoDB" id="1872155at2759"/>
<reference evidence="2" key="1">
    <citation type="journal article" date="2015" name="Nat. Plants">
        <title>Genome expansion of Arabis alpina linked with retrotransposition and reduced symmetric DNA methylation.</title>
        <authorList>
            <person name="Willing E.M."/>
            <person name="Rawat V."/>
            <person name="Mandakova T."/>
            <person name="Maumus F."/>
            <person name="James G.V."/>
            <person name="Nordstroem K.J."/>
            <person name="Becker C."/>
            <person name="Warthmann N."/>
            <person name="Chica C."/>
            <person name="Szarzynska B."/>
            <person name="Zytnicki M."/>
            <person name="Albani M.C."/>
            <person name="Kiefer C."/>
            <person name="Bergonzi S."/>
            <person name="Castaings L."/>
            <person name="Mateos J.L."/>
            <person name="Berns M.C."/>
            <person name="Bujdoso N."/>
            <person name="Piofczyk T."/>
            <person name="de Lorenzo L."/>
            <person name="Barrero-Sicilia C."/>
            <person name="Mateos I."/>
            <person name="Piednoel M."/>
            <person name="Hagmann J."/>
            <person name="Chen-Min-Tao R."/>
            <person name="Iglesias-Fernandez R."/>
            <person name="Schuster S.C."/>
            <person name="Alonso-Blanco C."/>
            <person name="Roudier F."/>
            <person name="Carbonero P."/>
            <person name="Paz-Ares J."/>
            <person name="Davis S.J."/>
            <person name="Pecinka A."/>
            <person name="Quesneville H."/>
            <person name="Colot V."/>
            <person name="Lysak M.A."/>
            <person name="Weigel D."/>
            <person name="Coupland G."/>
            <person name="Schneeberger K."/>
        </authorList>
    </citation>
    <scope>NUCLEOTIDE SEQUENCE [LARGE SCALE GENOMIC DNA]</scope>
    <source>
        <strain evidence="2">cv. Pajares</strain>
    </source>
</reference>
<gene>
    <name evidence="1" type="ordered locus">AALP_Aa2g034900</name>
</gene>
<keyword evidence="2" id="KW-1185">Reference proteome</keyword>
<dbReference type="AlphaFoldDB" id="A0A087HF38"/>
<protein>
    <submittedName>
        <fullName evidence="1">Uncharacterized protein</fullName>
    </submittedName>
</protein>
<proteinExistence type="predicted"/>
<dbReference type="Gramene" id="KFK40740">
    <property type="protein sequence ID" value="KFK40740"/>
    <property type="gene ID" value="AALP_AA2G034900"/>
</dbReference>